<name>A0A1I7ZGY8_9BILA</name>
<evidence type="ECO:0000313" key="4">
    <source>
        <dbReference type="WBParaSite" id="L893_g26291.t1"/>
    </source>
</evidence>
<feature type="signal peptide" evidence="2">
    <location>
        <begin position="1"/>
        <end position="49"/>
    </location>
</feature>
<organism evidence="3 4">
    <name type="scientific">Steinernema glaseri</name>
    <dbReference type="NCBI Taxonomy" id="37863"/>
    <lineage>
        <taxon>Eukaryota</taxon>
        <taxon>Metazoa</taxon>
        <taxon>Ecdysozoa</taxon>
        <taxon>Nematoda</taxon>
        <taxon>Chromadorea</taxon>
        <taxon>Rhabditida</taxon>
        <taxon>Tylenchina</taxon>
        <taxon>Panagrolaimomorpha</taxon>
        <taxon>Strongyloidoidea</taxon>
        <taxon>Steinernematidae</taxon>
        <taxon>Steinernema</taxon>
    </lineage>
</organism>
<reference evidence="4" key="1">
    <citation type="submission" date="2016-11" db="UniProtKB">
        <authorList>
            <consortium name="WormBaseParasite"/>
        </authorList>
    </citation>
    <scope>IDENTIFICATION</scope>
</reference>
<feature type="chain" id="PRO_5009313426" evidence="2">
    <location>
        <begin position="50"/>
        <end position="153"/>
    </location>
</feature>
<dbReference type="Proteomes" id="UP000095287">
    <property type="component" value="Unplaced"/>
</dbReference>
<accession>A0A1I7ZGY8</accession>
<keyword evidence="3" id="KW-1185">Reference proteome</keyword>
<dbReference type="WBParaSite" id="L893_g26291.t1">
    <property type="protein sequence ID" value="L893_g26291.t1"/>
    <property type="gene ID" value="L893_g26291"/>
</dbReference>
<evidence type="ECO:0000256" key="1">
    <source>
        <dbReference type="SAM" id="MobiDB-lite"/>
    </source>
</evidence>
<feature type="region of interest" description="Disordered" evidence="1">
    <location>
        <begin position="69"/>
        <end position="95"/>
    </location>
</feature>
<sequence length="153" mass="17005">MRRAPVVTDQSPQTARSQHDRRRMSPRASTPPLLLSVVVVFALQAAVDALSVQDLCRQADSAALCRALQRAPPSLQEADRPDRDHKPDDSEPPAPLRLAFWRYTRLHPRNDPTVAAAASSFSKNGGKRGYDFIRFGRSANAPLKSYDFIRLGK</sequence>
<dbReference type="AlphaFoldDB" id="A0A1I7ZGY8"/>
<feature type="region of interest" description="Disordered" evidence="1">
    <location>
        <begin position="1"/>
        <end position="28"/>
    </location>
</feature>
<feature type="compositionally biased region" description="Basic and acidic residues" evidence="1">
    <location>
        <begin position="77"/>
        <end position="89"/>
    </location>
</feature>
<evidence type="ECO:0000313" key="3">
    <source>
        <dbReference type="Proteomes" id="UP000095287"/>
    </source>
</evidence>
<evidence type="ECO:0000256" key="2">
    <source>
        <dbReference type="SAM" id="SignalP"/>
    </source>
</evidence>
<proteinExistence type="predicted"/>
<protein>
    <submittedName>
        <fullName evidence="4">Kisspeptin 1</fullName>
    </submittedName>
</protein>
<keyword evidence="2" id="KW-0732">Signal</keyword>